<keyword evidence="6" id="KW-1185">Reference proteome</keyword>
<evidence type="ECO:0000259" key="4">
    <source>
        <dbReference type="Pfam" id="PF03816"/>
    </source>
</evidence>
<dbReference type="Pfam" id="PF03816">
    <property type="entry name" value="LytR_cpsA_psr"/>
    <property type="match status" value="1"/>
</dbReference>
<gene>
    <name evidence="5" type="ORF">ACFQKB_42255</name>
</gene>
<feature type="domain" description="Cell envelope-related transcriptional attenuator" evidence="4">
    <location>
        <begin position="106"/>
        <end position="262"/>
    </location>
</feature>
<evidence type="ECO:0000313" key="6">
    <source>
        <dbReference type="Proteomes" id="UP001596380"/>
    </source>
</evidence>
<feature type="transmembrane region" description="Helical" evidence="3">
    <location>
        <begin position="28"/>
        <end position="52"/>
    </location>
</feature>
<organism evidence="5 6">
    <name type="scientific">Actinomadura yumaensis</name>
    <dbReference type="NCBI Taxonomy" id="111807"/>
    <lineage>
        <taxon>Bacteria</taxon>
        <taxon>Bacillati</taxon>
        <taxon>Actinomycetota</taxon>
        <taxon>Actinomycetes</taxon>
        <taxon>Streptosporangiales</taxon>
        <taxon>Thermomonosporaceae</taxon>
        <taxon>Actinomadura</taxon>
    </lineage>
</organism>
<evidence type="ECO:0000256" key="1">
    <source>
        <dbReference type="ARBA" id="ARBA00006068"/>
    </source>
</evidence>
<feature type="compositionally biased region" description="Low complexity" evidence="2">
    <location>
        <begin position="347"/>
        <end position="389"/>
    </location>
</feature>
<protein>
    <submittedName>
        <fullName evidence="5">LCP family protein</fullName>
    </submittedName>
</protein>
<dbReference type="InterPro" id="IPR050922">
    <property type="entry name" value="LytR/CpsA/Psr_CW_biosynth"/>
</dbReference>
<keyword evidence="3" id="KW-1133">Transmembrane helix</keyword>
<accession>A0ABW2CX98</accession>
<comment type="similarity">
    <text evidence="1">Belongs to the LytR/CpsA/Psr (LCP) family.</text>
</comment>
<reference evidence="6" key="1">
    <citation type="journal article" date="2019" name="Int. J. Syst. Evol. Microbiol.">
        <title>The Global Catalogue of Microorganisms (GCM) 10K type strain sequencing project: providing services to taxonomists for standard genome sequencing and annotation.</title>
        <authorList>
            <consortium name="The Broad Institute Genomics Platform"/>
            <consortium name="The Broad Institute Genome Sequencing Center for Infectious Disease"/>
            <person name="Wu L."/>
            <person name="Ma J."/>
        </authorList>
    </citation>
    <scope>NUCLEOTIDE SEQUENCE [LARGE SCALE GENOMIC DNA]</scope>
    <source>
        <strain evidence="6">JCM 3369</strain>
    </source>
</reference>
<dbReference type="PANTHER" id="PTHR33392">
    <property type="entry name" value="POLYISOPRENYL-TEICHOIC ACID--PEPTIDOGLYCAN TEICHOIC ACID TRANSFERASE TAGU"/>
    <property type="match status" value="1"/>
</dbReference>
<feature type="region of interest" description="Disordered" evidence="2">
    <location>
        <begin position="1"/>
        <end position="23"/>
    </location>
</feature>
<comment type="caution">
    <text evidence="5">The sequence shown here is derived from an EMBL/GenBank/DDBJ whole genome shotgun (WGS) entry which is preliminary data.</text>
</comment>
<dbReference type="InterPro" id="IPR004474">
    <property type="entry name" value="LytR_CpsA_psr"/>
</dbReference>
<proteinExistence type="inferred from homology"/>
<sequence>MSSKPADTGGGRREDGGAGRRGGRGRRLLGWLSMGLAAVLVVGSLTAYGFYWRLQHNIRHEDTDGLIGGHRPKRLNGALNILMLGTDGRDGANARYGPAMKDGTARSDTMVLLHLSRGGGRATGVSLPRDLMVPIPACARPDGGRSAPVPAGMLNSSFTLGGASCAVKTVEGFAGVRIDHFLQVDFTGFKSVTEAVGGVEVCLPRDVDDRDSKLRLGRGRHVVKGETALAYVRNRHGLGDGSDLQRIERQQRFMGALAAKVLSAGTLSDPRRLLSLAEAGTRSLTTDKGLDLGTMMRIAQGMRGLTAGRLRFVTVPVAPYPADPNRVALRRPDGDRFFAALRADAMADDPAPSASPAPGGGRQRAAAPGRARTLDGAGAPGPTGTASAGIRADADACAGR</sequence>
<dbReference type="PANTHER" id="PTHR33392:SF6">
    <property type="entry name" value="POLYISOPRENYL-TEICHOIC ACID--PEPTIDOGLYCAN TEICHOIC ACID TRANSFERASE TAGU"/>
    <property type="match status" value="1"/>
</dbReference>
<evidence type="ECO:0000256" key="2">
    <source>
        <dbReference type="SAM" id="MobiDB-lite"/>
    </source>
</evidence>
<name>A0ABW2CX98_9ACTN</name>
<evidence type="ECO:0000256" key="3">
    <source>
        <dbReference type="SAM" id="Phobius"/>
    </source>
</evidence>
<keyword evidence="3" id="KW-0472">Membrane</keyword>
<dbReference type="Proteomes" id="UP001596380">
    <property type="component" value="Unassembled WGS sequence"/>
</dbReference>
<dbReference type="Gene3D" id="3.40.630.190">
    <property type="entry name" value="LCP protein"/>
    <property type="match status" value="1"/>
</dbReference>
<keyword evidence="3" id="KW-0812">Transmembrane</keyword>
<evidence type="ECO:0000313" key="5">
    <source>
        <dbReference type="EMBL" id="MFC6886444.1"/>
    </source>
</evidence>
<dbReference type="NCBIfam" id="TIGR00350">
    <property type="entry name" value="lytR_cpsA_psr"/>
    <property type="match status" value="1"/>
</dbReference>
<dbReference type="EMBL" id="JBHSXS010000053">
    <property type="protein sequence ID" value="MFC6886444.1"/>
    <property type="molecule type" value="Genomic_DNA"/>
</dbReference>
<dbReference type="RefSeq" id="WP_378064099.1">
    <property type="nucleotide sequence ID" value="NZ_JBHSXS010000053.1"/>
</dbReference>
<feature type="region of interest" description="Disordered" evidence="2">
    <location>
        <begin position="347"/>
        <end position="400"/>
    </location>
</feature>